<name>A0A9D4BBT7_DREPO</name>
<accession>A0A9D4BBT7</accession>
<protein>
    <submittedName>
        <fullName evidence="1">Uncharacterized protein</fullName>
    </submittedName>
</protein>
<gene>
    <name evidence="1" type="ORF">DPMN_191514</name>
</gene>
<dbReference type="AlphaFoldDB" id="A0A9D4BBT7"/>
<proteinExistence type="predicted"/>
<dbReference type="Proteomes" id="UP000828390">
    <property type="component" value="Unassembled WGS sequence"/>
</dbReference>
<reference evidence="1" key="1">
    <citation type="journal article" date="2019" name="bioRxiv">
        <title>The Genome of the Zebra Mussel, Dreissena polymorpha: A Resource for Invasive Species Research.</title>
        <authorList>
            <person name="McCartney M.A."/>
            <person name="Auch B."/>
            <person name="Kono T."/>
            <person name="Mallez S."/>
            <person name="Zhang Y."/>
            <person name="Obille A."/>
            <person name="Becker A."/>
            <person name="Abrahante J.E."/>
            <person name="Garbe J."/>
            <person name="Badalamenti J.P."/>
            <person name="Herman A."/>
            <person name="Mangelson H."/>
            <person name="Liachko I."/>
            <person name="Sullivan S."/>
            <person name="Sone E.D."/>
            <person name="Koren S."/>
            <person name="Silverstein K.A.T."/>
            <person name="Beckman K.B."/>
            <person name="Gohl D.M."/>
        </authorList>
    </citation>
    <scope>NUCLEOTIDE SEQUENCE</scope>
    <source>
        <strain evidence="1">Duluth1</strain>
        <tissue evidence="1">Whole animal</tissue>
    </source>
</reference>
<organism evidence="1 2">
    <name type="scientific">Dreissena polymorpha</name>
    <name type="common">Zebra mussel</name>
    <name type="synonym">Mytilus polymorpha</name>
    <dbReference type="NCBI Taxonomy" id="45954"/>
    <lineage>
        <taxon>Eukaryota</taxon>
        <taxon>Metazoa</taxon>
        <taxon>Spiralia</taxon>
        <taxon>Lophotrochozoa</taxon>
        <taxon>Mollusca</taxon>
        <taxon>Bivalvia</taxon>
        <taxon>Autobranchia</taxon>
        <taxon>Heteroconchia</taxon>
        <taxon>Euheterodonta</taxon>
        <taxon>Imparidentia</taxon>
        <taxon>Neoheterodontei</taxon>
        <taxon>Myida</taxon>
        <taxon>Dreissenoidea</taxon>
        <taxon>Dreissenidae</taxon>
        <taxon>Dreissena</taxon>
    </lineage>
</organism>
<reference evidence="1" key="2">
    <citation type="submission" date="2020-11" db="EMBL/GenBank/DDBJ databases">
        <authorList>
            <person name="McCartney M.A."/>
            <person name="Auch B."/>
            <person name="Kono T."/>
            <person name="Mallez S."/>
            <person name="Becker A."/>
            <person name="Gohl D.M."/>
            <person name="Silverstein K.A.T."/>
            <person name="Koren S."/>
            <person name="Bechman K.B."/>
            <person name="Herman A."/>
            <person name="Abrahante J.E."/>
            <person name="Garbe J."/>
        </authorList>
    </citation>
    <scope>NUCLEOTIDE SEQUENCE</scope>
    <source>
        <strain evidence="1">Duluth1</strain>
        <tissue evidence="1">Whole animal</tissue>
    </source>
</reference>
<evidence type="ECO:0000313" key="1">
    <source>
        <dbReference type="EMBL" id="KAH3689498.1"/>
    </source>
</evidence>
<sequence length="94" mass="10742">MKGFTVDPLSIGLQSNKPGSGYNVFLRFHQVTYFLETLTQAYSTKMSMSIRFHHIESKKAWFLPSPDDPLTQQVNPRMSEICSGSYSGRQKHDL</sequence>
<dbReference type="EMBL" id="JAIWYP010000115">
    <property type="protein sequence ID" value="KAH3689498.1"/>
    <property type="molecule type" value="Genomic_DNA"/>
</dbReference>
<keyword evidence="2" id="KW-1185">Reference proteome</keyword>
<comment type="caution">
    <text evidence="1">The sequence shown here is derived from an EMBL/GenBank/DDBJ whole genome shotgun (WGS) entry which is preliminary data.</text>
</comment>
<evidence type="ECO:0000313" key="2">
    <source>
        <dbReference type="Proteomes" id="UP000828390"/>
    </source>
</evidence>